<accession>A0AAV2TEE2</accession>
<comment type="similarity">
    <text evidence="1">Belongs to the SAP18 family.</text>
</comment>
<gene>
    <name evidence="4" type="ORF">CDAUBV1_LOCUS9099</name>
</gene>
<dbReference type="EMBL" id="CAXLJL010000245">
    <property type="protein sequence ID" value="CAL5135025.1"/>
    <property type="molecule type" value="Genomic_DNA"/>
</dbReference>
<sequence>MENNLGRSSNLRSLVRPVSPLSRLGHVPLPAEMDSVAFSRNPGLSRSRSRSPVLASAVHLANRPNDSVSSHMDTAFGGEETRRIVIRHTDRDADSPPTTDDKRSERPLNMGTKPGGITQKVVEQSGRRSSQHLRPLKTPRALPSPSGIDRNQTCPILIRLSYSTNGRHTSLSEYDRGRFPVNEIDISTWVDCSLRELAYELRDVCPLARRRGTRLHFAVIYPDQRGTYRRRELGVVISGFAENEQTATDATTTRTNGKRGFHLMDDSSITLLSKRFHIGDYIDVAISEHVPGTLGGWSTGRRPLGPTPVSSTAAAKLI</sequence>
<evidence type="ECO:0000256" key="1">
    <source>
        <dbReference type="ARBA" id="ARBA00009143"/>
    </source>
</evidence>
<dbReference type="AlphaFoldDB" id="A0AAV2TEE2"/>
<evidence type="ECO:0000256" key="3">
    <source>
        <dbReference type="SAM" id="MobiDB-lite"/>
    </source>
</evidence>
<evidence type="ECO:0000256" key="2">
    <source>
        <dbReference type="ARBA" id="ARBA00030511"/>
    </source>
</evidence>
<dbReference type="InterPro" id="IPR010516">
    <property type="entry name" value="SAP18"/>
</dbReference>
<proteinExistence type="inferred from homology"/>
<dbReference type="GO" id="GO:0005634">
    <property type="term" value="C:nucleus"/>
    <property type="evidence" value="ECO:0007669"/>
    <property type="project" value="TreeGrafter"/>
</dbReference>
<feature type="region of interest" description="Disordered" evidence="3">
    <location>
        <begin position="78"/>
        <end position="150"/>
    </location>
</feature>
<organism evidence="4 5">
    <name type="scientific">Calicophoron daubneyi</name>
    <name type="common">Rumen fluke</name>
    <name type="synonym">Paramphistomum daubneyi</name>
    <dbReference type="NCBI Taxonomy" id="300641"/>
    <lineage>
        <taxon>Eukaryota</taxon>
        <taxon>Metazoa</taxon>
        <taxon>Spiralia</taxon>
        <taxon>Lophotrochozoa</taxon>
        <taxon>Platyhelminthes</taxon>
        <taxon>Trematoda</taxon>
        <taxon>Digenea</taxon>
        <taxon>Plagiorchiida</taxon>
        <taxon>Pronocephalata</taxon>
        <taxon>Paramphistomoidea</taxon>
        <taxon>Paramphistomidae</taxon>
        <taxon>Calicophoron</taxon>
    </lineage>
</organism>
<dbReference type="InterPro" id="IPR042534">
    <property type="entry name" value="SAP18_sf"/>
</dbReference>
<evidence type="ECO:0000313" key="5">
    <source>
        <dbReference type="Proteomes" id="UP001497525"/>
    </source>
</evidence>
<protein>
    <recommendedName>
        <fullName evidence="2">18 kDa Sin3-associated polypeptide</fullName>
    </recommendedName>
</protein>
<dbReference type="Pfam" id="PF06487">
    <property type="entry name" value="SAP18"/>
    <property type="match status" value="1"/>
</dbReference>
<feature type="compositionally biased region" description="Basic and acidic residues" evidence="3">
    <location>
        <begin position="79"/>
        <end position="106"/>
    </location>
</feature>
<reference evidence="4" key="1">
    <citation type="submission" date="2024-06" db="EMBL/GenBank/DDBJ databases">
        <authorList>
            <person name="Liu X."/>
            <person name="Lenzi L."/>
            <person name="Haldenby T S."/>
            <person name="Uol C."/>
        </authorList>
    </citation>
    <scope>NUCLEOTIDE SEQUENCE</scope>
</reference>
<dbReference type="PANTHER" id="PTHR13082:SF0">
    <property type="entry name" value="HISTONE DEACETYLASE COMPLEX SUBUNIT SAP18"/>
    <property type="match status" value="1"/>
</dbReference>
<dbReference type="GO" id="GO:0003714">
    <property type="term" value="F:transcription corepressor activity"/>
    <property type="evidence" value="ECO:0007669"/>
    <property type="project" value="TreeGrafter"/>
</dbReference>
<dbReference type="Gene3D" id="3.10.20.550">
    <property type="entry name" value="ASAP complex, SAP18 subunit"/>
    <property type="match status" value="1"/>
</dbReference>
<comment type="caution">
    <text evidence="4">The sequence shown here is derived from an EMBL/GenBank/DDBJ whole genome shotgun (WGS) entry which is preliminary data.</text>
</comment>
<dbReference type="PANTHER" id="PTHR13082">
    <property type="entry name" value="SAP18"/>
    <property type="match status" value="1"/>
</dbReference>
<evidence type="ECO:0000313" key="4">
    <source>
        <dbReference type="EMBL" id="CAL5135025.1"/>
    </source>
</evidence>
<name>A0AAV2TEE2_CALDB</name>
<dbReference type="Proteomes" id="UP001497525">
    <property type="component" value="Unassembled WGS sequence"/>
</dbReference>